<protein>
    <submittedName>
        <fullName evidence="1">Uncharacterized protein</fullName>
    </submittedName>
</protein>
<organism evidence="1 2">
    <name type="scientific">Lachnoclostridium phytofermentans</name>
    <dbReference type="NCBI Taxonomy" id="66219"/>
    <lineage>
        <taxon>Bacteria</taxon>
        <taxon>Bacillati</taxon>
        <taxon>Bacillota</taxon>
        <taxon>Clostridia</taxon>
        <taxon>Lachnospirales</taxon>
        <taxon>Lachnospiraceae</taxon>
    </lineage>
</organism>
<comment type="caution">
    <text evidence="1">The sequence shown here is derived from an EMBL/GenBank/DDBJ whole genome shotgun (WGS) entry which is preliminary data.</text>
</comment>
<evidence type="ECO:0000313" key="1">
    <source>
        <dbReference type="EMBL" id="HCL03160.1"/>
    </source>
</evidence>
<gene>
    <name evidence="1" type="ORF">DHW61_12265</name>
</gene>
<evidence type="ECO:0000313" key="2">
    <source>
        <dbReference type="Proteomes" id="UP000262969"/>
    </source>
</evidence>
<name>A0A3D2X7P1_9FIRM</name>
<dbReference type="EMBL" id="DPVV01000412">
    <property type="protein sequence ID" value="HCL03160.1"/>
    <property type="molecule type" value="Genomic_DNA"/>
</dbReference>
<dbReference type="AlphaFoldDB" id="A0A3D2X7P1"/>
<proteinExistence type="predicted"/>
<accession>A0A3D2X7P1</accession>
<reference evidence="1 2" key="1">
    <citation type="journal article" date="2018" name="Nat. Biotechnol.">
        <title>A standardized bacterial taxonomy based on genome phylogeny substantially revises the tree of life.</title>
        <authorList>
            <person name="Parks D.H."/>
            <person name="Chuvochina M."/>
            <person name="Waite D.W."/>
            <person name="Rinke C."/>
            <person name="Skarshewski A."/>
            <person name="Chaumeil P.A."/>
            <person name="Hugenholtz P."/>
        </authorList>
    </citation>
    <scope>NUCLEOTIDE SEQUENCE [LARGE SCALE GENOMIC DNA]</scope>
    <source>
        <strain evidence="1">UBA11728</strain>
    </source>
</reference>
<sequence length="75" mass="8624">MHLNYINVGFIGKEQIKDRKGKISYFYYEENVSKEIDADAQVRFDMSDNSIISFRSSYGTKKQLGGGSYILNTEN</sequence>
<dbReference type="Proteomes" id="UP000262969">
    <property type="component" value="Unassembled WGS sequence"/>
</dbReference>